<evidence type="ECO:0000313" key="2">
    <source>
        <dbReference type="EMBL" id="EEK16173.1"/>
    </source>
</evidence>
<gene>
    <name evidence="2" type="ORF">PORUE0001_0901</name>
</gene>
<dbReference type="EMBL" id="ACLR01000203">
    <property type="protein sequence ID" value="EEK16173.1"/>
    <property type="molecule type" value="Genomic_DNA"/>
</dbReference>
<dbReference type="GO" id="GO:0042834">
    <property type="term" value="F:peptidoglycan binding"/>
    <property type="evidence" value="ECO:0007669"/>
    <property type="project" value="InterPro"/>
</dbReference>
<comment type="caution">
    <text evidence="2">The sequence shown here is derived from an EMBL/GenBank/DDBJ whole genome shotgun (WGS) entry which is preliminary data.</text>
</comment>
<protein>
    <submittedName>
        <fullName evidence="2">Sporulation and cell division repeat protein</fullName>
    </submittedName>
</protein>
<dbReference type="AlphaFoldDB" id="C2MDM2"/>
<organism evidence="2 3">
    <name type="scientific">Porphyromonas uenonis 60-3</name>
    <dbReference type="NCBI Taxonomy" id="596327"/>
    <lineage>
        <taxon>Bacteria</taxon>
        <taxon>Pseudomonadati</taxon>
        <taxon>Bacteroidota</taxon>
        <taxon>Bacteroidia</taxon>
        <taxon>Bacteroidales</taxon>
        <taxon>Porphyromonadaceae</taxon>
        <taxon>Porphyromonas</taxon>
    </lineage>
</organism>
<proteinExistence type="predicted"/>
<dbReference type="InterPro" id="IPR036680">
    <property type="entry name" value="SPOR-like_sf"/>
</dbReference>
<dbReference type="Proteomes" id="UP000003303">
    <property type="component" value="Unassembled WGS sequence"/>
</dbReference>
<dbReference type="eggNOG" id="COG3087">
    <property type="taxonomic scope" value="Bacteria"/>
</dbReference>
<dbReference type="STRING" id="596327.PORUE0001_0901"/>
<accession>C2MDM2</accession>
<evidence type="ECO:0000259" key="1">
    <source>
        <dbReference type="PROSITE" id="PS51724"/>
    </source>
</evidence>
<keyword evidence="3" id="KW-1185">Reference proteome</keyword>
<evidence type="ECO:0000313" key="3">
    <source>
        <dbReference type="Proteomes" id="UP000003303"/>
    </source>
</evidence>
<keyword evidence="2" id="KW-0132">Cell division</keyword>
<dbReference type="GO" id="GO:0051301">
    <property type="term" value="P:cell division"/>
    <property type="evidence" value="ECO:0007669"/>
    <property type="project" value="UniProtKB-KW"/>
</dbReference>
<dbReference type="Pfam" id="PF05036">
    <property type="entry name" value="SPOR"/>
    <property type="match status" value="1"/>
</dbReference>
<name>C2MDM2_9PORP</name>
<reference evidence="2 3" key="1">
    <citation type="submission" date="2009-04" db="EMBL/GenBank/DDBJ databases">
        <authorList>
            <person name="Sebastian Y."/>
            <person name="Madupu R."/>
            <person name="Durkin A.S."/>
            <person name="Torralba M."/>
            <person name="Methe B."/>
            <person name="Sutton G.G."/>
            <person name="Strausberg R.L."/>
            <person name="Nelson K.E."/>
        </authorList>
    </citation>
    <scope>NUCLEOTIDE SEQUENCE [LARGE SCALE GENOMIC DNA]</scope>
    <source>
        <strain evidence="2 3">60-3</strain>
    </source>
</reference>
<dbReference type="SUPFAM" id="SSF110997">
    <property type="entry name" value="Sporulation related repeat"/>
    <property type="match status" value="1"/>
</dbReference>
<dbReference type="PROSITE" id="PS51724">
    <property type="entry name" value="SPOR"/>
    <property type="match status" value="1"/>
</dbReference>
<dbReference type="InterPro" id="IPR007730">
    <property type="entry name" value="SPOR-like_dom"/>
</dbReference>
<dbReference type="Gene3D" id="3.30.70.1070">
    <property type="entry name" value="Sporulation related repeat"/>
    <property type="match status" value="1"/>
</dbReference>
<keyword evidence="2" id="KW-0131">Cell cycle</keyword>
<sequence>MAPTPPASVGITDHRHWEVVVFAQKLLPLPRRKQRINKFKQDTDMKKALILLSSVLVLLSVSACGPKQSAYRQVYEKAKQREVAAQQKEPVMTPPANVVVAREPAADIQLRRERLEAVKGEDANMLKTYNVVVGSFQNHTNAYSLKERLQAQGYNPVLGQNEAGMLRVIITSFDNRREAEASREQVKGRFAPDFQDAWILEKIR</sequence>
<feature type="domain" description="SPOR" evidence="1">
    <location>
        <begin position="123"/>
        <end position="201"/>
    </location>
</feature>